<feature type="binding site" evidence="13">
    <location>
        <begin position="11"/>
        <end position="18"/>
    </location>
    <ligand>
        <name>ATP</name>
        <dbReference type="ChEBI" id="CHEBI:30616"/>
    </ligand>
</feature>
<name>A0A9Q7EZE5_9BACT</name>
<evidence type="ECO:0000256" key="7">
    <source>
        <dbReference type="ARBA" id="ARBA00022679"/>
    </source>
</evidence>
<dbReference type="SUPFAM" id="SSF52540">
    <property type="entry name" value="P-loop containing nucleoside triphosphate hydrolases"/>
    <property type="match status" value="1"/>
</dbReference>
<keyword evidence="9 13" id="KW-0418">Kinase</keyword>
<dbReference type="InterPro" id="IPR008145">
    <property type="entry name" value="GK/Ca_channel_bsu"/>
</dbReference>
<evidence type="ECO:0000256" key="9">
    <source>
        <dbReference type="ARBA" id="ARBA00022777"/>
    </source>
</evidence>
<evidence type="ECO:0000256" key="3">
    <source>
        <dbReference type="ARBA" id="ARBA00005790"/>
    </source>
</evidence>
<dbReference type="Gene3D" id="3.30.63.10">
    <property type="entry name" value="Guanylate Kinase phosphate binding domain"/>
    <property type="match status" value="1"/>
</dbReference>
<dbReference type="Gene3D" id="3.40.50.300">
    <property type="entry name" value="P-loop containing nucleotide triphosphate hydrolases"/>
    <property type="match status" value="1"/>
</dbReference>
<comment type="function">
    <text evidence="1 13">Essential for recycling GMP and indirectly, cGMP.</text>
</comment>
<evidence type="ECO:0000259" key="14">
    <source>
        <dbReference type="PROSITE" id="PS50052"/>
    </source>
</evidence>
<feature type="domain" description="Guanylate kinase-like" evidence="14">
    <location>
        <begin position="4"/>
        <end position="182"/>
    </location>
</feature>
<evidence type="ECO:0000256" key="8">
    <source>
        <dbReference type="ARBA" id="ARBA00022741"/>
    </source>
</evidence>
<keyword evidence="10 13" id="KW-0067">ATP-binding</keyword>
<evidence type="ECO:0000256" key="11">
    <source>
        <dbReference type="ARBA" id="ARBA00030128"/>
    </source>
</evidence>
<dbReference type="InterPro" id="IPR008144">
    <property type="entry name" value="Guanylate_kin-like_dom"/>
</dbReference>
<comment type="catalytic activity">
    <reaction evidence="12 13">
        <text>GMP + ATP = GDP + ADP</text>
        <dbReference type="Rhea" id="RHEA:20780"/>
        <dbReference type="ChEBI" id="CHEBI:30616"/>
        <dbReference type="ChEBI" id="CHEBI:58115"/>
        <dbReference type="ChEBI" id="CHEBI:58189"/>
        <dbReference type="ChEBI" id="CHEBI:456216"/>
        <dbReference type="EC" id="2.7.4.8"/>
    </reaction>
</comment>
<dbReference type="GO" id="GO:0005524">
    <property type="term" value="F:ATP binding"/>
    <property type="evidence" value="ECO:0007669"/>
    <property type="project" value="UniProtKB-UniRule"/>
</dbReference>
<dbReference type="GO" id="GO:0004385">
    <property type="term" value="F:GMP kinase activity"/>
    <property type="evidence" value="ECO:0007669"/>
    <property type="project" value="UniProtKB-UniRule"/>
</dbReference>
<protein>
    <recommendedName>
        <fullName evidence="5 13">Guanylate kinase</fullName>
        <ecNumber evidence="4 13">2.7.4.8</ecNumber>
    </recommendedName>
    <alternativeName>
        <fullName evidence="11 13">GMP kinase</fullName>
    </alternativeName>
</protein>
<keyword evidence="7 13" id="KW-0808">Transferase</keyword>
<accession>A0A9Q7EZE5</accession>
<gene>
    <name evidence="13 15" type="primary">gmk</name>
    <name evidence="15" type="ORF">KAR29_03210</name>
</gene>
<evidence type="ECO:0000256" key="12">
    <source>
        <dbReference type="ARBA" id="ARBA00048594"/>
    </source>
</evidence>
<dbReference type="PROSITE" id="PS50052">
    <property type="entry name" value="GUANYLATE_KINASE_2"/>
    <property type="match status" value="1"/>
</dbReference>
<dbReference type="AlphaFoldDB" id="A0A9Q7EZE5"/>
<evidence type="ECO:0000256" key="10">
    <source>
        <dbReference type="ARBA" id="ARBA00022840"/>
    </source>
</evidence>
<keyword evidence="16" id="KW-1185">Reference proteome</keyword>
<dbReference type="Proteomes" id="UP000671879">
    <property type="component" value="Chromosome"/>
</dbReference>
<dbReference type="HAMAP" id="MF_00328">
    <property type="entry name" value="Guanylate_kinase"/>
    <property type="match status" value="1"/>
</dbReference>
<evidence type="ECO:0000256" key="6">
    <source>
        <dbReference type="ARBA" id="ARBA00022490"/>
    </source>
</evidence>
<evidence type="ECO:0000256" key="4">
    <source>
        <dbReference type="ARBA" id="ARBA00012961"/>
    </source>
</evidence>
<dbReference type="PANTHER" id="PTHR23117">
    <property type="entry name" value="GUANYLATE KINASE-RELATED"/>
    <property type="match status" value="1"/>
</dbReference>
<evidence type="ECO:0000256" key="13">
    <source>
        <dbReference type="HAMAP-Rule" id="MF_00328"/>
    </source>
</evidence>
<dbReference type="GO" id="GO:0005829">
    <property type="term" value="C:cytosol"/>
    <property type="evidence" value="ECO:0007669"/>
    <property type="project" value="TreeGrafter"/>
</dbReference>
<reference evidence="16" key="1">
    <citation type="submission" date="2021-04" db="EMBL/GenBank/DDBJ databases">
        <title>A novel Synergistetes isolate from a pyrite-forming mixed culture.</title>
        <authorList>
            <person name="Bunk B."/>
            <person name="Sproer C."/>
            <person name="Spring S."/>
            <person name="Pester M."/>
        </authorList>
    </citation>
    <scope>NUCLEOTIDE SEQUENCE [LARGE SCALE GENOMIC DNA]</scope>
    <source>
        <strain evidence="16">J.5.4.2-T.3.5.2</strain>
    </source>
</reference>
<dbReference type="NCBIfam" id="TIGR03263">
    <property type="entry name" value="guanyl_kin"/>
    <property type="match status" value="1"/>
</dbReference>
<proteinExistence type="inferred from homology"/>
<evidence type="ECO:0000313" key="15">
    <source>
        <dbReference type="EMBL" id="QTX32936.1"/>
    </source>
</evidence>
<comment type="subcellular location">
    <subcellularLocation>
        <location evidence="2 13">Cytoplasm</location>
    </subcellularLocation>
</comment>
<comment type="similarity">
    <text evidence="3 13">Belongs to the guanylate kinase family.</text>
</comment>
<dbReference type="InterPro" id="IPR017665">
    <property type="entry name" value="Guanylate_kinase"/>
</dbReference>
<dbReference type="SMART" id="SM00072">
    <property type="entry name" value="GuKc"/>
    <property type="match status" value="1"/>
</dbReference>
<dbReference type="FunFam" id="3.30.63.10:FF:000005">
    <property type="entry name" value="Guanylate kinase"/>
    <property type="match status" value="1"/>
</dbReference>
<dbReference type="EC" id="2.7.4.8" evidence="4 13"/>
<evidence type="ECO:0000256" key="1">
    <source>
        <dbReference type="ARBA" id="ARBA00003531"/>
    </source>
</evidence>
<evidence type="ECO:0000313" key="16">
    <source>
        <dbReference type="Proteomes" id="UP000671879"/>
    </source>
</evidence>
<dbReference type="CDD" id="cd00071">
    <property type="entry name" value="GMPK"/>
    <property type="match status" value="1"/>
</dbReference>
<dbReference type="InterPro" id="IPR020590">
    <property type="entry name" value="Guanylate_kinase_CS"/>
</dbReference>
<keyword evidence="8 13" id="KW-0547">Nucleotide-binding</keyword>
<dbReference type="EMBL" id="CP072943">
    <property type="protein sequence ID" value="QTX32936.1"/>
    <property type="molecule type" value="Genomic_DNA"/>
</dbReference>
<organism evidence="15 16">
    <name type="scientific">Aminithiophilus ramosus</name>
    <dbReference type="NCBI Taxonomy" id="3029084"/>
    <lineage>
        <taxon>Bacteria</taxon>
        <taxon>Thermotogati</taxon>
        <taxon>Synergistota</taxon>
        <taxon>Synergistia</taxon>
        <taxon>Synergistales</taxon>
        <taxon>Aminithiophilaceae</taxon>
        <taxon>Aminithiophilus</taxon>
    </lineage>
</organism>
<dbReference type="RefSeq" id="WP_274374201.1">
    <property type="nucleotide sequence ID" value="NZ_CP072943.1"/>
</dbReference>
<dbReference type="PROSITE" id="PS00856">
    <property type="entry name" value="GUANYLATE_KINASE_1"/>
    <property type="match status" value="1"/>
</dbReference>
<evidence type="ECO:0000256" key="2">
    <source>
        <dbReference type="ARBA" id="ARBA00004496"/>
    </source>
</evidence>
<dbReference type="PANTHER" id="PTHR23117:SF13">
    <property type="entry name" value="GUANYLATE KINASE"/>
    <property type="match status" value="1"/>
</dbReference>
<dbReference type="KEGG" id="aram:KAR29_03210"/>
<dbReference type="InterPro" id="IPR027417">
    <property type="entry name" value="P-loop_NTPase"/>
</dbReference>
<evidence type="ECO:0000256" key="5">
    <source>
        <dbReference type="ARBA" id="ARBA00016296"/>
    </source>
</evidence>
<dbReference type="Pfam" id="PF00625">
    <property type="entry name" value="Guanylate_kin"/>
    <property type="match status" value="1"/>
</dbReference>
<keyword evidence="6 13" id="KW-0963">Cytoplasm</keyword>
<sequence>MSRGRLFILSGPSGAGKGTLRKALFQALPDLVYSISCTTRLPRPGEIDGLDYRFLSPEAFHDLVEADAFLEEACVHGHRYGTLREDVLRELQSGRDVVLEIDVQGARQVKRRLAEAVLLFVRPPSGEELERRLRSRGTEDEASLSLRLKNAEKEMAVAEIYDHVVVNDDLEKALQELKALILSYRSA</sequence>